<evidence type="ECO:0000313" key="4">
    <source>
        <dbReference type="Proteomes" id="UP001165302"/>
    </source>
</evidence>
<dbReference type="Gene3D" id="1.20.120.450">
    <property type="entry name" value="dinb family like domain"/>
    <property type="match status" value="1"/>
</dbReference>
<dbReference type="Pfam" id="PF05163">
    <property type="entry name" value="DinB"/>
    <property type="match status" value="1"/>
</dbReference>
<gene>
    <name evidence="3" type="ORF">IPZ78_06260</name>
</gene>
<keyword evidence="2" id="KW-0479">Metal-binding</keyword>
<dbReference type="RefSeq" id="WP_225552145.1">
    <property type="nucleotide sequence ID" value="NZ_JADEYP010000009.1"/>
</dbReference>
<comment type="caution">
    <text evidence="3">The sequence shown here is derived from an EMBL/GenBank/DDBJ whole genome shotgun (WGS) entry which is preliminary data.</text>
</comment>
<dbReference type="Proteomes" id="UP001165302">
    <property type="component" value="Unassembled WGS sequence"/>
</dbReference>
<accession>A0ABS7Z5B0</accession>
<keyword evidence="4" id="KW-1185">Reference proteome</keyword>
<dbReference type="InterPro" id="IPR034660">
    <property type="entry name" value="DinB/YfiT-like"/>
</dbReference>
<protein>
    <submittedName>
        <fullName evidence="3">DinB family protein</fullName>
    </submittedName>
</protein>
<comment type="similarity">
    <text evidence="1">Belongs to the DinB family.</text>
</comment>
<organism evidence="3 4">
    <name type="scientific">Sphingobacterium bovistauri</name>
    <dbReference type="NCBI Taxonomy" id="2781959"/>
    <lineage>
        <taxon>Bacteria</taxon>
        <taxon>Pseudomonadati</taxon>
        <taxon>Bacteroidota</taxon>
        <taxon>Sphingobacteriia</taxon>
        <taxon>Sphingobacteriales</taxon>
        <taxon>Sphingobacteriaceae</taxon>
        <taxon>Sphingobacterium</taxon>
    </lineage>
</organism>
<dbReference type="InterPro" id="IPR007837">
    <property type="entry name" value="DinB"/>
</dbReference>
<reference evidence="3" key="1">
    <citation type="submission" date="2020-10" db="EMBL/GenBank/DDBJ databases">
        <authorList>
            <person name="Lu T."/>
            <person name="Wang Q."/>
            <person name="Han X."/>
        </authorList>
    </citation>
    <scope>NUCLEOTIDE SEQUENCE</scope>
    <source>
        <strain evidence="3">WQ 366</strain>
    </source>
</reference>
<evidence type="ECO:0000313" key="3">
    <source>
        <dbReference type="EMBL" id="MCA5004757.1"/>
    </source>
</evidence>
<dbReference type="EMBL" id="JADEYP010000009">
    <property type="protein sequence ID" value="MCA5004757.1"/>
    <property type="molecule type" value="Genomic_DNA"/>
</dbReference>
<name>A0ABS7Z5B0_9SPHI</name>
<proteinExistence type="inferred from homology"/>
<dbReference type="SUPFAM" id="SSF109854">
    <property type="entry name" value="DinB/YfiT-like putative metalloenzymes"/>
    <property type="match status" value="1"/>
</dbReference>
<evidence type="ECO:0000256" key="2">
    <source>
        <dbReference type="ARBA" id="ARBA00022723"/>
    </source>
</evidence>
<sequence>MSIQKALTIEIEREKNNTLRILNALPKDKFDYKPHPKSMTLGELANHVVELHNWVSMVFTTDVFDFHTDYKPSTLQTAEELIEVLEAGHLKNLNSLNTLSDETYLTNWALKAGEHVIVDLPKAGAFRFIVANHLIHHRGQLALYLRLLDVPVPGLYGPSADEQGK</sequence>
<evidence type="ECO:0000256" key="1">
    <source>
        <dbReference type="ARBA" id="ARBA00008635"/>
    </source>
</evidence>